<evidence type="ECO:0000313" key="2">
    <source>
        <dbReference type="EMBL" id="MBB2986793.1"/>
    </source>
</evidence>
<keyword evidence="1" id="KW-0472">Membrane</keyword>
<dbReference type="AlphaFoldDB" id="A0A839PUU2"/>
<sequence length="134" mass="14029">MSTPPTDQDDRSIGELLGAVSQDLTTLLRQEVELAKAEVKQSATRAGAGAGMLGGAGVAAHFVLLFVSLSAWWGISQWTGQAWGALIIAVVWAVVAGVLAALGRTRLAQVQGLPRTTETAKHVPDALKGKEETR</sequence>
<proteinExistence type="predicted"/>
<accession>A0A839PUU2</accession>
<feature type="transmembrane region" description="Helical" evidence="1">
    <location>
        <begin position="50"/>
        <end position="75"/>
    </location>
</feature>
<keyword evidence="1" id="KW-0812">Transmembrane</keyword>
<evidence type="ECO:0000256" key="1">
    <source>
        <dbReference type="SAM" id="Phobius"/>
    </source>
</evidence>
<reference evidence="2 3" key="1">
    <citation type="submission" date="2020-08" db="EMBL/GenBank/DDBJ databases">
        <title>Genomic Encyclopedia of Type Strains, Phase IV (KMG-V): Genome sequencing to study the core and pangenomes of soil and plant-associated prokaryotes.</title>
        <authorList>
            <person name="Whitman W."/>
        </authorList>
    </citation>
    <scope>NUCLEOTIDE SEQUENCE [LARGE SCALE GENOMIC DNA]</scope>
    <source>
        <strain evidence="2 3">B3ACCR2</strain>
    </source>
</reference>
<evidence type="ECO:0000313" key="3">
    <source>
        <dbReference type="Proteomes" id="UP000590811"/>
    </source>
</evidence>
<dbReference type="Proteomes" id="UP000590811">
    <property type="component" value="Unassembled WGS sequence"/>
</dbReference>
<dbReference type="InterPro" id="IPR009937">
    <property type="entry name" value="Phage_holin_3_6"/>
</dbReference>
<comment type="caution">
    <text evidence="2">The sequence shown here is derived from an EMBL/GenBank/DDBJ whole genome shotgun (WGS) entry which is preliminary data.</text>
</comment>
<dbReference type="Pfam" id="PF07332">
    <property type="entry name" value="Phage_holin_3_6"/>
    <property type="match status" value="1"/>
</dbReference>
<feature type="transmembrane region" description="Helical" evidence="1">
    <location>
        <begin position="81"/>
        <end position="102"/>
    </location>
</feature>
<name>A0A839PUU2_9MICO</name>
<protein>
    <recommendedName>
        <fullName evidence="4">Superfamily III holin-X</fullName>
    </recommendedName>
</protein>
<dbReference type="RefSeq" id="WP_184510032.1">
    <property type="nucleotide sequence ID" value="NZ_JACHVT010000004.1"/>
</dbReference>
<evidence type="ECO:0008006" key="4">
    <source>
        <dbReference type="Google" id="ProtNLM"/>
    </source>
</evidence>
<organism evidence="2 3">
    <name type="scientific">Terracoccus luteus</name>
    <dbReference type="NCBI Taxonomy" id="53356"/>
    <lineage>
        <taxon>Bacteria</taxon>
        <taxon>Bacillati</taxon>
        <taxon>Actinomycetota</taxon>
        <taxon>Actinomycetes</taxon>
        <taxon>Micrococcales</taxon>
        <taxon>Intrasporangiaceae</taxon>
        <taxon>Terracoccus</taxon>
    </lineage>
</organism>
<keyword evidence="1" id="KW-1133">Transmembrane helix</keyword>
<gene>
    <name evidence="2" type="ORF">FHW14_001958</name>
</gene>
<dbReference type="EMBL" id="JACHVT010000004">
    <property type="protein sequence ID" value="MBB2986793.1"/>
    <property type="molecule type" value="Genomic_DNA"/>
</dbReference>